<dbReference type="Proteomes" id="UP000272428">
    <property type="component" value="Unassembled WGS sequence"/>
</dbReference>
<dbReference type="RefSeq" id="WP_121461778.1">
    <property type="nucleotide sequence ID" value="NZ_RBXB01000002.1"/>
</dbReference>
<comment type="caution">
    <text evidence="1">The sequence shown here is derived from an EMBL/GenBank/DDBJ whole genome shotgun (WGS) entry which is preliminary data.</text>
</comment>
<sequence>MIRKLKYHEIDFKKYSECLENSEQRKYSASKDFLDITSGKQWEVLVYNDYEAVMPVPFIRKAGLKIVINPKLCQQLGIFSKNDNIQTNDLFLNFLEKKNMIWYYAFNDLNKFSKPLKQRKNFLIFQQPYETVKQRYSPKRKRKLRLDEEVLAKSEIREVPLKEIWEFISENMIGAKKQKDKKAFLQLFLDFEKAGYLTITAFFYDHMVINAIAVYNDQKTAALLGTFNNKDFIKLSGSSVIIDHVISKNIESKIFDFEGSEVPAIEEFFRGFRPQLAMYPVIAHSKQQLVKQVIKIFSHLFFIHR</sequence>
<organism evidence="1 2">
    <name type="scientific">Chryseobacterium defluvii</name>
    <dbReference type="NCBI Taxonomy" id="160396"/>
    <lineage>
        <taxon>Bacteria</taxon>
        <taxon>Pseudomonadati</taxon>
        <taxon>Bacteroidota</taxon>
        <taxon>Flavobacteriia</taxon>
        <taxon>Flavobacteriales</taxon>
        <taxon>Weeksellaceae</taxon>
        <taxon>Chryseobacterium group</taxon>
        <taxon>Chryseobacterium</taxon>
    </lineage>
</organism>
<gene>
    <name evidence="1" type="ORF">BCF58_2182</name>
</gene>
<accession>A0A495SDF7</accession>
<protein>
    <recommendedName>
        <fullName evidence="3">Acetyltransferase (GNAT) family protein</fullName>
    </recommendedName>
</protein>
<keyword evidence="2" id="KW-1185">Reference proteome</keyword>
<dbReference type="OrthoDB" id="1113003at2"/>
<evidence type="ECO:0000313" key="2">
    <source>
        <dbReference type="Proteomes" id="UP000272428"/>
    </source>
</evidence>
<reference evidence="1 2" key="1">
    <citation type="submission" date="2018-10" db="EMBL/GenBank/DDBJ databases">
        <title>Genomic Encyclopedia of Archaeal and Bacterial Type Strains, Phase II (KMG-II): from individual species to whole genera.</title>
        <authorList>
            <person name="Goeker M."/>
        </authorList>
    </citation>
    <scope>NUCLEOTIDE SEQUENCE [LARGE SCALE GENOMIC DNA]</scope>
    <source>
        <strain evidence="1 2">DSM 14219</strain>
    </source>
</reference>
<proteinExistence type="predicted"/>
<evidence type="ECO:0000313" key="1">
    <source>
        <dbReference type="EMBL" id="RKS98045.1"/>
    </source>
</evidence>
<dbReference type="Gene3D" id="3.40.630.30">
    <property type="match status" value="1"/>
</dbReference>
<name>A0A495SDF7_9FLAO</name>
<dbReference type="EMBL" id="RBXB01000002">
    <property type="protein sequence ID" value="RKS98045.1"/>
    <property type="molecule type" value="Genomic_DNA"/>
</dbReference>
<evidence type="ECO:0008006" key="3">
    <source>
        <dbReference type="Google" id="ProtNLM"/>
    </source>
</evidence>
<dbReference type="AlphaFoldDB" id="A0A495SDF7"/>